<evidence type="ECO:0000313" key="2">
    <source>
        <dbReference type="Proteomes" id="UP001282336"/>
    </source>
</evidence>
<name>A0AAJ2VT94_9ENTR</name>
<accession>A0AAJ2VT94</accession>
<comment type="caution">
    <text evidence="1">The sequence shown here is derived from an EMBL/GenBank/DDBJ whole genome shotgun (WGS) entry which is preliminary data.</text>
</comment>
<gene>
    <name evidence="1" type="ORF">SIL20_03975</name>
</gene>
<dbReference type="SUPFAM" id="SSF52540">
    <property type="entry name" value="P-loop containing nucleoside triphosphate hydrolases"/>
    <property type="match status" value="1"/>
</dbReference>
<dbReference type="AlphaFoldDB" id="A0AAJ2VT94"/>
<dbReference type="InterPro" id="IPR027417">
    <property type="entry name" value="P-loop_NTPase"/>
</dbReference>
<organism evidence="1 2">
    <name type="scientific">Scandinavium lactucae</name>
    <dbReference type="NCBI Taxonomy" id="3095028"/>
    <lineage>
        <taxon>Bacteria</taxon>
        <taxon>Pseudomonadati</taxon>
        <taxon>Pseudomonadota</taxon>
        <taxon>Gammaproteobacteria</taxon>
        <taxon>Enterobacterales</taxon>
        <taxon>Enterobacteriaceae</taxon>
        <taxon>Scandinavium</taxon>
    </lineage>
</organism>
<dbReference type="Proteomes" id="UP001282336">
    <property type="component" value="Unassembled WGS sequence"/>
</dbReference>
<sequence length="588" mass="67845">MNYNEISALFESSNARNLNSSQLTNEFIWTESFDSLLSLQNQIILGSRGSGKTALIKMLAHENLSKITDKYSKAKIVVDQREFIATYVPLRVEWVNSLNNFESDKEKYFIWSLNLSLCSRLLDTIKSCIDSYFHDEIAQLRCERIISKTISTFWFDNQVFNNFAYIRKELESVEFKKNLVFNKEAMGIELTKEEKEVGIAFHMTLFKPFEYATRAAQEHLNLSDNAKWIVCIDEAEFLYKSHHQILNTYMRSASDLVFKITTMPYRHHTLDTDVMANINVGHDLDYVYIDKLGTSDLNQQKADAVIQNFAENLFINRLKYFGQEIFSLETLVGRSILTQSTSDIANDEEVLYLINKHCNDDTKLRSSELYSNNKGSFDDAIGRKLRGILLLREEYHNKAGNASSMLYSGVEVISRCSDGNPRRLFRLFNHLLSGLKDGQKSIPNSSQSERLKSYSHRELEVIKFEKDGVKAFDFLNKVGGYFKDKCLIDKLGADIPQSFYINDNISDEHWGNIKTAVDLGLLYPYIKKDRNSKTLFPSKEGRFVLANCLAPNFNLLPRIGRGVSYNAIFQPDNTIFEREQLELFKYED</sequence>
<proteinExistence type="predicted"/>
<dbReference type="Pfam" id="PF24389">
    <property type="entry name" value="ORC-CDC6-like"/>
    <property type="match status" value="1"/>
</dbReference>
<dbReference type="RefSeq" id="WP_319627268.1">
    <property type="nucleotide sequence ID" value="NZ_JAWXRB010000002.1"/>
</dbReference>
<protein>
    <submittedName>
        <fullName evidence="1">Uncharacterized protein</fullName>
    </submittedName>
</protein>
<evidence type="ECO:0000313" key="1">
    <source>
        <dbReference type="EMBL" id="MDX6030672.1"/>
    </source>
</evidence>
<reference evidence="1" key="1">
    <citation type="submission" date="2023-11" db="EMBL/GenBank/DDBJ databases">
        <title>Scandinavium wanjuensis sp. nov., isolated from lettuce South Korea.</title>
        <authorList>
            <person name="Park J."/>
            <person name="Park S."/>
            <person name="Oh K.K."/>
            <person name="Cho G.S."/>
            <person name="Franz C.M.A.P."/>
        </authorList>
    </citation>
    <scope>NUCLEOTIDE SEQUENCE</scope>
    <source>
        <strain evidence="1">V105_12</strain>
    </source>
</reference>
<dbReference type="InterPro" id="IPR056955">
    <property type="entry name" value="ORC-CDC6-like"/>
</dbReference>
<dbReference type="EMBL" id="JAWXRC010000018">
    <property type="protein sequence ID" value="MDX6030672.1"/>
    <property type="molecule type" value="Genomic_DNA"/>
</dbReference>